<dbReference type="EMBL" id="RJNZ01000005">
    <property type="protein sequence ID" value="RSI92915.1"/>
    <property type="molecule type" value="Genomic_DNA"/>
</dbReference>
<reference evidence="1 2" key="1">
    <citation type="submission" date="2018-11" db="EMBL/GenBank/DDBJ databases">
        <title>Species Designations Belie Phenotypic and Genotypic Heterogeneity in Oral Streptococci.</title>
        <authorList>
            <person name="Velsko I."/>
        </authorList>
    </citation>
    <scope>NUCLEOTIDE SEQUENCE [LARGE SCALE GENOMIC DNA]</scope>
    <source>
        <strain evidence="1 2">BCC55</strain>
    </source>
</reference>
<sequence>MMNLFEKQLGEIISTKKLSLQGQIKIFDVYRIPLEFLRYNKKNGRIATYVSQYIDEGNEFPKDNLVEFNDIIENYIERSNPDALKKTKRNIQIMSQTEPAVVLSNGIVLDGNRRFTSLRQLSREGAGAEFNYLEAVILDERLYTEKDIKRLELNLQHAVESRVDYNPIDRLVDIYRDLISDKSNFTVEEYSRETHLSIKKVKDEVELAQLMLDYLEYINQPLKFYIARDQKIDGPLREVQKIIKSSKLNPDRIDDAKEYLFLNIMSLDGDITRKIRELKQVLEDREHSEKLFEVIEEDEILDDANDYFESDSVKEKISEKHSVEMATDLSRRIAKLTEEAVESKKLSTAKVQPIEILEKSYRILQEVDKEAVERMGTTSKQQFLSVLRNMSETLEKLNCL</sequence>
<evidence type="ECO:0000313" key="1">
    <source>
        <dbReference type="EMBL" id="RSI92915.1"/>
    </source>
</evidence>
<proteinExistence type="predicted"/>
<gene>
    <name evidence="1" type="ORF">D8845_04985</name>
</gene>
<comment type="caution">
    <text evidence="1">The sequence shown here is derived from an EMBL/GenBank/DDBJ whole genome shotgun (WGS) entry which is preliminary data.</text>
</comment>
<accession>A0A3R9QQR5</accession>
<dbReference type="AlphaFoldDB" id="A0A3R9QQR5"/>
<evidence type="ECO:0000313" key="2">
    <source>
        <dbReference type="Proteomes" id="UP000267870"/>
    </source>
</evidence>
<name>A0A3R9QQR5_STRMT</name>
<dbReference type="RefSeq" id="WP_020903380.1">
    <property type="nucleotide sequence ID" value="NZ_RJNZ01000005.1"/>
</dbReference>
<organism evidence="1 2">
    <name type="scientific">Streptococcus mitis</name>
    <dbReference type="NCBI Taxonomy" id="28037"/>
    <lineage>
        <taxon>Bacteria</taxon>
        <taxon>Bacillati</taxon>
        <taxon>Bacillota</taxon>
        <taxon>Bacilli</taxon>
        <taxon>Lactobacillales</taxon>
        <taxon>Streptococcaceae</taxon>
        <taxon>Streptococcus</taxon>
        <taxon>Streptococcus mitis group</taxon>
    </lineage>
</organism>
<dbReference type="Proteomes" id="UP000267870">
    <property type="component" value="Unassembled WGS sequence"/>
</dbReference>
<protein>
    <submittedName>
        <fullName evidence="1">Uncharacterized protein</fullName>
    </submittedName>
</protein>